<proteinExistence type="predicted"/>
<dbReference type="InterPro" id="IPR036866">
    <property type="entry name" value="RibonucZ/Hydroxyglut_hydro"/>
</dbReference>
<dbReference type="SUPFAM" id="SSF56281">
    <property type="entry name" value="Metallo-hydrolase/oxidoreductase"/>
    <property type="match status" value="1"/>
</dbReference>
<dbReference type="SMART" id="SM00849">
    <property type="entry name" value="Lactamase_B"/>
    <property type="match status" value="1"/>
</dbReference>
<dbReference type="OrthoDB" id="341300at2759"/>
<dbReference type="Gene3D" id="3.60.15.10">
    <property type="entry name" value="Ribonuclease Z/Hydroxyacylglutathione hydrolase-like"/>
    <property type="match status" value="1"/>
</dbReference>
<dbReference type="GO" id="GO:0016787">
    <property type="term" value="F:hydrolase activity"/>
    <property type="evidence" value="ECO:0007669"/>
    <property type="project" value="UniProtKB-KW"/>
</dbReference>
<accession>A0A5J4Z7C7</accession>
<dbReference type="CDD" id="cd16279">
    <property type="entry name" value="metallo-hydrolase-like_MBL-fold"/>
    <property type="match status" value="1"/>
</dbReference>
<keyword evidence="2" id="KW-0378">Hydrolase</keyword>
<protein>
    <submittedName>
        <fullName evidence="2">Putative hydrolase</fullName>
    </submittedName>
</protein>
<evidence type="ECO:0000313" key="3">
    <source>
        <dbReference type="Proteomes" id="UP000324585"/>
    </source>
</evidence>
<keyword evidence="3" id="KW-1185">Reference proteome</keyword>
<feature type="domain" description="Metallo-beta-lactamase" evidence="1">
    <location>
        <begin position="58"/>
        <end position="263"/>
    </location>
</feature>
<evidence type="ECO:0000313" key="2">
    <source>
        <dbReference type="EMBL" id="KAA8498733.1"/>
    </source>
</evidence>
<comment type="caution">
    <text evidence="2">The sequence shown here is derived from an EMBL/GenBank/DDBJ whole genome shotgun (WGS) entry which is preliminary data.</text>
</comment>
<dbReference type="Proteomes" id="UP000324585">
    <property type="component" value="Unassembled WGS sequence"/>
</dbReference>
<sequence length="323" mass="36166">MTSNDALLVCGSGVSTGIPRLSCVLTNASGYAGHYGMYQFCKVCDHALNVPGSRNKRGNVQIAVRHDGRIVLVDAGKTMRESLLAHFPAAKFTHIDAVLLTHGHADAFMGMDDLRDLQMPYKTGPGDAAVKQQSVLPVYCNKPTYETVREAFPYLTETPSPEEASVRRVAMLDFRIIQDKQSFEPVERFRIQSIPLWHGNQYVSLGYIFYALGRLKNAKICHLSDVSEVSPDTLDFLLEESAAAPFDVLLVDCLLKKDWYSTHFGLPDALELVRRLRPKRTLLIGMTCRGFGLHDKMNKELHQLQETEGLRVELAYDGLLCEF</sequence>
<dbReference type="AlphaFoldDB" id="A0A5J4Z7C7"/>
<dbReference type="Pfam" id="PF12706">
    <property type="entry name" value="Lactamase_B_2"/>
    <property type="match status" value="1"/>
</dbReference>
<organism evidence="2 3">
    <name type="scientific">Porphyridium purpureum</name>
    <name type="common">Red alga</name>
    <name type="synonym">Porphyridium cruentum</name>
    <dbReference type="NCBI Taxonomy" id="35688"/>
    <lineage>
        <taxon>Eukaryota</taxon>
        <taxon>Rhodophyta</taxon>
        <taxon>Bangiophyceae</taxon>
        <taxon>Porphyridiales</taxon>
        <taxon>Porphyridiaceae</taxon>
        <taxon>Porphyridium</taxon>
    </lineage>
</organism>
<dbReference type="InterPro" id="IPR001279">
    <property type="entry name" value="Metallo-B-lactamas"/>
</dbReference>
<evidence type="ECO:0000259" key="1">
    <source>
        <dbReference type="SMART" id="SM00849"/>
    </source>
</evidence>
<dbReference type="OMA" id="RFGRVCY"/>
<dbReference type="EMBL" id="VRMN01000001">
    <property type="protein sequence ID" value="KAA8498733.1"/>
    <property type="molecule type" value="Genomic_DNA"/>
</dbReference>
<gene>
    <name evidence="2" type="ORF">FVE85_6318</name>
</gene>
<dbReference type="PANTHER" id="PTHR42663">
    <property type="entry name" value="HYDROLASE C777.06C-RELATED-RELATED"/>
    <property type="match status" value="1"/>
</dbReference>
<reference evidence="3" key="1">
    <citation type="journal article" date="2019" name="Nat. Commun.">
        <title>Expansion of phycobilisome linker gene families in mesophilic red algae.</title>
        <authorList>
            <person name="Lee J."/>
            <person name="Kim D."/>
            <person name="Bhattacharya D."/>
            <person name="Yoon H.S."/>
        </authorList>
    </citation>
    <scope>NUCLEOTIDE SEQUENCE [LARGE SCALE GENOMIC DNA]</scope>
    <source>
        <strain evidence="3">CCMP 1328</strain>
    </source>
</reference>
<name>A0A5J4Z7C7_PORPP</name>
<dbReference type="PANTHER" id="PTHR42663:SF6">
    <property type="entry name" value="HYDROLASE C777.06C-RELATED"/>
    <property type="match status" value="1"/>
</dbReference>